<feature type="compositionally biased region" description="Basic and acidic residues" evidence="1">
    <location>
        <begin position="9"/>
        <end position="20"/>
    </location>
</feature>
<evidence type="ECO:0000313" key="2">
    <source>
        <dbReference type="Proteomes" id="UP001652640"/>
    </source>
</evidence>
<reference evidence="2" key="1">
    <citation type="journal article" date="2022" name="J. Hered.">
        <title>A De Novo Chromosome-Level Genome Assembly of the White-Tailed Deer, Odocoileus Virginianus.</title>
        <authorList>
            <person name="London E.W."/>
            <person name="Roca A.L."/>
            <person name="Novakofski J.E."/>
            <person name="Mateus-Pinilla N.E."/>
        </authorList>
    </citation>
    <scope>NUCLEOTIDE SEQUENCE [LARGE SCALE GENOMIC DNA]</scope>
</reference>
<proteinExistence type="predicted"/>
<feature type="region of interest" description="Disordered" evidence="1">
    <location>
        <begin position="1"/>
        <end position="173"/>
    </location>
</feature>
<reference evidence="3" key="2">
    <citation type="submission" date="2025-08" db="UniProtKB">
        <authorList>
            <consortium name="RefSeq"/>
        </authorList>
    </citation>
    <scope>IDENTIFICATION</scope>
    <source>
        <tissue evidence="3">Tongue muscle</tissue>
    </source>
</reference>
<dbReference type="GeneID" id="139036204"/>
<evidence type="ECO:0008006" key="4">
    <source>
        <dbReference type="Google" id="ProtNLM"/>
    </source>
</evidence>
<sequence>MACGTDPGRNLKPEVWERNRQPSPGIQPLTTRPDAVQPPRPRSHPRPGPRGSAATAPWSDLPRCPLLGPPGVTPRLSPRPAVPFPPARSPPPPLSLPRPPAVTLPPPRSPPGLHPPVNPPAVPPRSRPQLSPPAFPPLGPTAVLPIGSPQALSPTPLALSCPPPRTPPPHAKRCLGLRGDFQETAGNHAPPALGRLVGASSLAWAPPSLFQRPVSLHPPPLGVL</sequence>
<evidence type="ECO:0000256" key="1">
    <source>
        <dbReference type="SAM" id="MobiDB-lite"/>
    </source>
</evidence>
<dbReference type="PRINTS" id="PR01217">
    <property type="entry name" value="PRICHEXTENSN"/>
</dbReference>
<evidence type="ECO:0000313" key="3">
    <source>
        <dbReference type="RefSeq" id="XP_070327225.1"/>
    </source>
</evidence>
<feature type="compositionally biased region" description="Pro residues" evidence="1">
    <location>
        <begin position="80"/>
        <end position="139"/>
    </location>
</feature>
<dbReference type="Proteomes" id="UP001652640">
    <property type="component" value="Chromosome 8"/>
</dbReference>
<dbReference type="RefSeq" id="XP_070327225.1">
    <property type="nucleotide sequence ID" value="XM_070471124.1"/>
</dbReference>
<gene>
    <name evidence="3" type="primary">LOC139036204</name>
</gene>
<protein>
    <recommendedName>
        <fullName evidence="4">Vegetative cell wall protein gp1-like</fullName>
    </recommendedName>
</protein>
<keyword evidence="2" id="KW-1185">Reference proteome</keyword>
<organism evidence="2 3">
    <name type="scientific">Odocoileus virginianus</name>
    <name type="common">White-tailed deer</name>
    <dbReference type="NCBI Taxonomy" id="9874"/>
    <lineage>
        <taxon>Eukaryota</taxon>
        <taxon>Metazoa</taxon>
        <taxon>Chordata</taxon>
        <taxon>Craniata</taxon>
        <taxon>Vertebrata</taxon>
        <taxon>Euteleostomi</taxon>
        <taxon>Mammalia</taxon>
        <taxon>Eutheria</taxon>
        <taxon>Laurasiatheria</taxon>
        <taxon>Artiodactyla</taxon>
        <taxon>Ruminantia</taxon>
        <taxon>Pecora</taxon>
        <taxon>Cervidae</taxon>
        <taxon>Odocoileinae</taxon>
        <taxon>Odocoileus</taxon>
    </lineage>
</organism>
<accession>A0ABM4IHD5</accession>
<feature type="compositionally biased region" description="Polar residues" evidence="1">
    <location>
        <begin position="21"/>
        <end position="30"/>
    </location>
</feature>
<name>A0ABM4IHD5_ODOVR</name>